<dbReference type="GO" id="GO:0043065">
    <property type="term" value="P:positive regulation of apoptotic process"/>
    <property type="evidence" value="ECO:0007669"/>
    <property type="project" value="UniProtKB-ARBA"/>
</dbReference>
<dbReference type="GO" id="GO:0006915">
    <property type="term" value="P:apoptotic process"/>
    <property type="evidence" value="ECO:0007669"/>
    <property type="project" value="UniProtKB-KW"/>
</dbReference>
<sequence>MDFQKLLLDVANALSEEEVNALVFLCTDLLNQNLKSVKSASDLFSKLIDQGRLSAEDPQLLTELLSTIQRHRLLRGLHLPSPECRTRLISPYRTLLYQLSEDITAQELKDIKFILGQDVPRRKLEDHVTTLEIFLEMERRDLLSDTNLNKLEYIIRTVHPALCEKINRFKEQQAHETGRPRSSSVPSTSNPSLGSIRSTGSFDTADLPAAHASINSASTSLDFHKRTEKCEPETHGIGSLVITPSQENNASAQTKNETLGTYPMASAKRGVCAIVNNYDFSKSQRQRQREGTMVDEKSLRTVFEWLGFQVLTYTDCDGGKILSVLRELSKRDHSQMDCLVVCVLSHGHQGNVCGVDGQAVALEDLTEPFDGPECPSLAGKPKLFFIQACQGNKEQRPVEIDGDLCADARPNKDFIPSGADFLLGMATVPSYVSFRHKKTGTWYIQSLCQNLVEMVPSQVDLVSILTKVNADVSRMSDPYGQKKQMPQPAFTLRQKVVFPVPKDPPPSLQD</sequence>
<dbReference type="Pfam" id="PF00656">
    <property type="entry name" value="Peptidase_C14"/>
    <property type="match status" value="1"/>
</dbReference>
<dbReference type="InterPro" id="IPR029030">
    <property type="entry name" value="Caspase-like_dom_sf"/>
</dbReference>
<dbReference type="InterPro" id="IPR015917">
    <property type="entry name" value="Pept_C14A"/>
</dbReference>
<evidence type="ECO:0000256" key="10">
    <source>
        <dbReference type="ARBA" id="ARBA00022807"/>
    </source>
</evidence>
<dbReference type="FunFam" id="3.40.50.1460:FF:000008">
    <property type="entry name" value="caspase-8 isoform X1"/>
    <property type="match status" value="1"/>
</dbReference>
<dbReference type="PROSITE" id="PS50207">
    <property type="entry name" value="CASPASE_P10"/>
    <property type="match status" value="1"/>
</dbReference>
<dbReference type="GO" id="GO:0005886">
    <property type="term" value="C:plasma membrane"/>
    <property type="evidence" value="ECO:0007669"/>
    <property type="project" value="UniProtKB-ARBA"/>
</dbReference>
<dbReference type="InterPro" id="IPR001309">
    <property type="entry name" value="Pept_C14_p20"/>
</dbReference>
<evidence type="ECO:0000256" key="15">
    <source>
        <dbReference type="ARBA" id="ARBA00068172"/>
    </source>
</evidence>
<keyword evidence="9" id="KW-0378">Hydrolase</keyword>
<dbReference type="GO" id="GO:0032991">
    <property type="term" value="C:protein-containing complex"/>
    <property type="evidence" value="ECO:0007669"/>
    <property type="project" value="UniProtKB-ARBA"/>
</dbReference>
<keyword evidence="6" id="KW-0645">Protease</keyword>
<dbReference type="OrthoDB" id="6114029at2759"/>
<dbReference type="AlphaFoldDB" id="A0A8S4AFJ0"/>
<dbReference type="EC" id="3.4.22.61" evidence="14"/>
<evidence type="ECO:0000256" key="5">
    <source>
        <dbReference type="ARBA" id="ARBA00022553"/>
    </source>
</evidence>
<protein>
    <recommendedName>
        <fullName evidence="15">Caspase-8</fullName>
        <ecNumber evidence="14">3.4.22.61</ecNumber>
    </recommendedName>
</protein>
<dbReference type="GO" id="GO:0004197">
    <property type="term" value="F:cysteine-type endopeptidase activity"/>
    <property type="evidence" value="ECO:0007669"/>
    <property type="project" value="InterPro"/>
</dbReference>
<dbReference type="InterPro" id="IPR002138">
    <property type="entry name" value="Pept_C14_p10"/>
</dbReference>
<evidence type="ECO:0000256" key="13">
    <source>
        <dbReference type="ARBA" id="ARBA00051626"/>
    </source>
</evidence>
<evidence type="ECO:0000256" key="8">
    <source>
        <dbReference type="ARBA" id="ARBA00022737"/>
    </source>
</evidence>
<reference evidence="21" key="1">
    <citation type="submission" date="2021-05" db="EMBL/GenBank/DDBJ databases">
        <authorList>
            <person name="Tigano A."/>
        </authorList>
    </citation>
    <scope>NUCLEOTIDE SEQUENCE</scope>
</reference>
<dbReference type="PANTHER" id="PTHR48169:SF7">
    <property type="entry name" value="CASPASE 10"/>
    <property type="match status" value="1"/>
</dbReference>
<evidence type="ECO:0000259" key="19">
    <source>
        <dbReference type="PROSITE" id="PS50207"/>
    </source>
</evidence>
<keyword evidence="12" id="KW-0539">Nucleus</keyword>
<evidence type="ECO:0000256" key="12">
    <source>
        <dbReference type="ARBA" id="ARBA00023242"/>
    </source>
</evidence>
<dbReference type="InterPro" id="IPR001875">
    <property type="entry name" value="DED_dom"/>
</dbReference>
<dbReference type="PRINTS" id="PR00376">
    <property type="entry name" value="IL1BCENZYME"/>
</dbReference>
<dbReference type="Gene3D" id="1.10.533.10">
    <property type="entry name" value="Death Domain, Fas"/>
    <property type="match status" value="2"/>
</dbReference>
<dbReference type="PROSITE" id="PS01122">
    <property type="entry name" value="CASPASE_CYS"/>
    <property type="match status" value="1"/>
</dbReference>
<dbReference type="FunFam" id="1.10.533.10:FF:000016">
    <property type="entry name" value="CASP8 and FADD-like apoptosis regulator"/>
    <property type="match status" value="1"/>
</dbReference>
<keyword evidence="11" id="KW-0865">Zymogen</keyword>
<dbReference type="SMART" id="SM00031">
    <property type="entry name" value="DED"/>
    <property type="match status" value="2"/>
</dbReference>
<feature type="compositionally biased region" description="Low complexity" evidence="17">
    <location>
        <begin position="180"/>
        <end position="195"/>
    </location>
</feature>
<feature type="domain" description="Caspase family p20" evidence="20">
    <location>
        <begin position="268"/>
        <end position="393"/>
    </location>
</feature>
<dbReference type="Gene3D" id="3.40.50.1460">
    <property type="match status" value="1"/>
</dbReference>
<dbReference type="GO" id="GO:0005737">
    <property type="term" value="C:cytoplasm"/>
    <property type="evidence" value="ECO:0007669"/>
    <property type="project" value="UniProtKB-SubCell"/>
</dbReference>
<dbReference type="GO" id="GO:0006508">
    <property type="term" value="P:proteolysis"/>
    <property type="evidence" value="ECO:0007669"/>
    <property type="project" value="UniProtKB-KW"/>
</dbReference>
<dbReference type="GO" id="GO:0005634">
    <property type="term" value="C:nucleus"/>
    <property type="evidence" value="ECO:0007669"/>
    <property type="project" value="UniProtKB-SubCell"/>
</dbReference>
<evidence type="ECO:0000313" key="22">
    <source>
        <dbReference type="Proteomes" id="UP000677803"/>
    </source>
</evidence>
<keyword evidence="22" id="KW-1185">Reference proteome</keyword>
<dbReference type="PROSITE" id="PS50168">
    <property type="entry name" value="DED"/>
    <property type="match status" value="2"/>
</dbReference>
<dbReference type="InterPro" id="IPR016129">
    <property type="entry name" value="Caspase_his_AS"/>
</dbReference>
<proteinExistence type="inferred from homology"/>
<comment type="similarity">
    <text evidence="3 16">Belongs to the peptidase C14A family.</text>
</comment>
<evidence type="ECO:0000256" key="1">
    <source>
        <dbReference type="ARBA" id="ARBA00004123"/>
    </source>
</evidence>
<comment type="subcellular location">
    <subcellularLocation>
        <location evidence="2">Cytoplasm</location>
    </subcellularLocation>
    <subcellularLocation>
        <location evidence="1">Nucleus</location>
    </subcellularLocation>
</comment>
<dbReference type="InterPro" id="IPR011600">
    <property type="entry name" value="Pept_C14_caspase"/>
</dbReference>
<dbReference type="InterPro" id="IPR033139">
    <property type="entry name" value="Caspase_cys_AS"/>
</dbReference>
<name>A0A8S4AFJ0_9TELE</name>
<dbReference type="SUPFAM" id="SSF47986">
    <property type="entry name" value="DEATH domain"/>
    <property type="match status" value="2"/>
</dbReference>
<keyword evidence="5" id="KW-0597">Phosphoprotein</keyword>
<dbReference type="CDD" id="cd00032">
    <property type="entry name" value="CASc"/>
    <property type="match status" value="1"/>
</dbReference>
<dbReference type="CDD" id="cd08792">
    <property type="entry name" value="DED_Caspase_8_10_r1"/>
    <property type="match status" value="1"/>
</dbReference>
<evidence type="ECO:0000259" key="20">
    <source>
        <dbReference type="PROSITE" id="PS50208"/>
    </source>
</evidence>
<feature type="domain" description="DED" evidence="18">
    <location>
        <begin position="91"/>
        <end position="168"/>
    </location>
</feature>
<evidence type="ECO:0000256" key="17">
    <source>
        <dbReference type="SAM" id="MobiDB-lite"/>
    </source>
</evidence>
<feature type="domain" description="DED" evidence="18">
    <location>
        <begin position="2"/>
        <end position="79"/>
    </location>
</feature>
<evidence type="ECO:0000256" key="16">
    <source>
        <dbReference type="RuleBase" id="RU003971"/>
    </source>
</evidence>
<dbReference type="PROSITE" id="PS50208">
    <property type="entry name" value="CASPASE_P20"/>
    <property type="match status" value="1"/>
</dbReference>
<keyword evidence="8" id="KW-0677">Repeat</keyword>
<evidence type="ECO:0000256" key="9">
    <source>
        <dbReference type="ARBA" id="ARBA00022801"/>
    </source>
</evidence>
<evidence type="ECO:0000313" key="21">
    <source>
        <dbReference type="EMBL" id="CAG5865625.1"/>
    </source>
</evidence>
<dbReference type="CDD" id="cd08334">
    <property type="entry name" value="DED_Caspase_8_10_r2"/>
    <property type="match status" value="1"/>
</dbReference>
<dbReference type="InterPro" id="IPR011029">
    <property type="entry name" value="DEATH-like_dom_sf"/>
</dbReference>
<evidence type="ECO:0000256" key="14">
    <source>
        <dbReference type="ARBA" id="ARBA00066479"/>
    </source>
</evidence>
<keyword evidence="7" id="KW-0053">Apoptosis</keyword>
<keyword evidence="10" id="KW-0788">Thiol protease</keyword>
<feature type="region of interest" description="Disordered" evidence="17">
    <location>
        <begin position="172"/>
        <end position="201"/>
    </location>
</feature>
<organism evidence="21 22">
    <name type="scientific">Menidia menidia</name>
    <name type="common">Atlantic silverside</name>
    <dbReference type="NCBI Taxonomy" id="238744"/>
    <lineage>
        <taxon>Eukaryota</taxon>
        <taxon>Metazoa</taxon>
        <taxon>Chordata</taxon>
        <taxon>Craniata</taxon>
        <taxon>Vertebrata</taxon>
        <taxon>Euteleostomi</taxon>
        <taxon>Actinopterygii</taxon>
        <taxon>Neopterygii</taxon>
        <taxon>Teleostei</taxon>
        <taxon>Neoteleostei</taxon>
        <taxon>Acanthomorphata</taxon>
        <taxon>Ovalentaria</taxon>
        <taxon>Atherinomorphae</taxon>
        <taxon>Atheriniformes</taxon>
        <taxon>Atherinopsidae</taxon>
        <taxon>Menidiinae</taxon>
        <taxon>Menidia</taxon>
    </lineage>
</organism>
<evidence type="ECO:0000256" key="7">
    <source>
        <dbReference type="ARBA" id="ARBA00022703"/>
    </source>
</evidence>
<dbReference type="SUPFAM" id="SSF52129">
    <property type="entry name" value="Caspase-like"/>
    <property type="match status" value="1"/>
</dbReference>
<dbReference type="Proteomes" id="UP000677803">
    <property type="component" value="Unassembled WGS sequence"/>
</dbReference>
<dbReference type="GO" id="GO:0051604">
    <property type="term" value="P:protein maturation"/>
    <property type="evidence" value="ECO:0007669"/>
    <property type="project" value="UniProtKB-ARBA"/>
</dbReference>
<comment type="caution">
    <text evidence="21">The sequence shown here is derived from an EMBL/GenBank/DDBJ whole genome shotgun (WGS) entry which is preliminary data.</text>
</comment>
<dbReference type="Pfam" id="PF01335">
    <property type="entry name" value="DED"/>
    <property type="match status" value="2"/>
</dbReference>
<feature type="domain" description="Caspase family p10" evidence="19">
    <location>
        <begin position="415"/>
        <end position="498"/>
    </location>
</feature>
<evidence type="ECO:0000256" key="11">
    <source>
        <dbReference type="ARBA" id="ARBA00023145"/>
    </source>
</evidence>
<accession>A0A8S4AFJ0</accession>
<evidence type="ECO:0000256" key="2">
    <source>
        <dbReference type="ARBA" id="ARBA00004496"/>
    </source>
</evidence>
<evidence type="ECO:0000256" key="3">
    <source>
        <dbReference type="ARBA" id="ARBA00010134"/>
    </source>
</evidence>
<dbReference type="SMART" id="SM00115">
    <property type="entry name" value="CASc"/>
    <property type="match status" value="1"/>
</dbReference>
<dbReference type="EMBL" id="CAJRST010001113">
    <property type="protein sequence ID" value="CAG5865625.1"/>
    <property type="molecule type" value="Genomic_DNA"/>
</dbReference>
<evidence type="ECO:0000259" key="18">
    <source>
        <dbReference type="PROSITE" id="PS50168"/>
    </source>
</evidence>
<evidence type="ECO:0000256" key="4">
    <source>
        <dbReference type="ARBA" id="ARBA00022490"/>
    </source>
</evidence>
<dbReference type="PANTHER" id="PTHR48169">
    <property type="entry name" value="DED DOMAIN-CONTAINING PROTEIN"/>
    <property type="match status" value="1"/>
</dbReference>
<gene>
    <name evidence="21" type="ORF">MMEN_LOCUS2290</name>
</gene>
<dbReference type="PROSITE" id="PS01121">
    <property type="entry name" value="CASPASE_HIS"/>
    <property type="match status" value="1"/>
</dbReference>
<comment type="catalytic activity">
    <reaction evidence="13">
        <text>Strict requirement for Asp at position P1 and has a preferred cleavage sequence of (Leu/Asp/Val)-Glu-Thr-Asp-|-(Gly/Ser/Ala).</text>
        <dbReference type="EC" id="3.4.22.61"/>
    </reaction>
</comment>
<evidence type="ECO:0000256" key="6">
    <source>
        <dbReference type="ARBA" id="ARBA00022670"/>
    </source>
</evidence>
<keyword evidence="4" id="KW-0963">Cytoplasm</keyword>